<feature type="transmembrane region" description="Helical" evidence="1">
    <location>
        <begin position="277"/>
        <end position="295"/>
    </location>
</feature>
<keyword evidence="3" id="KW-1185">Reference proteome</keyword>
<dbReference type="AlphaFoldDB" id="A0A366JG91"/>
<reference evidence="2 3" key="1">
    <citation type="submission" date="2018-06" db="EMBL/GenBank/DDBJ databases">
        <title>Freshwater and sediment microbial communities from various areas in North America, analyzing microbe dynamics in response to fracking.</title>
        <authorList>
            <person name="Lamendella R."/>
        </authorList>
    </citation>
    <scope>NUCLEOTIDE SEQUENCE [LARGE SCALE GENOMIC DNA]</scope>
    <source>
        <strain evidence="2 3">14_TX</strain>
    </source>
</reference>
<keyword evidence="1" id="KW-0812">Transmembrane</keyword>
<feature type="transmembrane region" description="Helical" evidence="1">
    <location>
        <begin position="335"/>
        <end position="355"/>
    </location>
</feature>
<dbReference type="Proteomes" id="UP000252731">
    <property type="component" value="Unassembled WGS sequence"/>
</dbReference>
<comment type="caution">
    <text evidence="2">The sequence shown here is derived from an EMBL/GenBank/DDBJ whole genome shotgun (WGS) entry which is preliminary data.</text>
</comment>
<dbReference type="OrthoDB" id="2357145at2"/>
<keyword evidence="1" id="KW-1133">Transmembrane helix</keyword>
<protein>
    <recommendedName>
        <fullName evidence="4">ABC-2 family transporter</fullName>
    </recommendedName>
</protein>
<dbReference type="EMBL" id="QNSF01000035">
    <property type="protein sequence ID" value="RBP85996.1"/>
    <property type="molecule type" value="Genomic_DNA"/>
</dbReference>
<accession>A0A366JG91</accession>
<gene>
    <name evidence="2" type="ORF">DFO70_13512</name>
</gene>
<evidence type="ECO:0000256" key="1">
    <source>
        <dbReference type="SAM" id="Phobius"/>
    </source>
</evidence>
<evidence type="ECO:0008006" key="4">
    <source>
        <dbReference type="Google" id="ProtNLM"/>
    </source>
</evidence>
<organism evidence="2 3">
    <name type="scientific">Cytobacillus firmus</name>
    <name type="common">Bacillus firmus</name>
    <dbReference type="NCBI Taxonomy" id="1399"/>
    <lineage>
        <taxon>Bacteria</taxon>
        <taxon>Bacillati</taxon>
        <taxon>Bacillota</taxon>
        <taxon>Bacilli</taxon>
        <taxon>Bacillales</taxon>
        <taxon>Bacillaceae</taxon>
        <taxon>Cytobacillus</taxon>
    </lineage>
</organism>
<keyword evidence="1" id="KW-0472">Membrane</keyword>
<name>A0A366JG91_CYTFI</name>
<feature type="transmembrane region" description="Helical" evidence="1">
    <location>
        <begin position="250"/>
        <end position="270"/>
    </location>
</feature>
<feature type="transmembrane region" description="Helical" evidence="1">
    <location>
        <begin position="16"/>
        <end position="36"/>
    </location>
</feature>
<dbReference type="RefSeq" id="WP_113885740.1">
    <property type="nucleotide sequence ID" value="NZ_QNSF01000035.1"/>
</dbReference>
<evidence type="ECO:0000313" key="2">
    <source>
        <dbReference type="EMBL" id="RBP85996.1"/>
    </source>
</evidence>
<feature type="transmembrane region" description="Helical" evidence="1">
    <location>
        <begin position="148"/>
        <end position="169"/>
    </location>
</feature>
<feature type="transmembrane region" description="Helical" evidence="1">
    <location>
        <begin position="190"/>
        <end position="209"/>
    </location>
</feature>
<proteinExistence type="predicted"/>
<sequence length="367" mass="43007">MQLLKFELYKMYRQKIIYFTFILLVLFSTGFTFNRITDWEKDLYREWEGPISEEKIQLAHQGNEELTKKMDERVEEDGFVYSETEQTKMGIYETISFIINIEKNANEKLSKLEKENNYNTDLEKAMLKDFDTSYFAYNKGPEKVIDYASVYSIFLTGAMLLIGLSTIYTQEYSSGVDNYILSSKKGRVSLLWAKVSASLIYTFVIVIAWELFNLGWNVFQFGNEGWDTSIQHYFKYYFSPYSFNMLEYHFIQLGIHLLAAFSFAILIVLISSICKNSLIAFFINGAIFATPYLIVEMLMLPNGVEDIFRFSYIYIMNVEFLFDHFKTFNFFGYPILYPVVAIVWMVVVSMALVLVTSHIVRKREVTV</sequence>
<evidence type="ECO:0000313" key="3">
    <source>
        <dbReference type="Proteomes" id="UP000252731"/>
    </source>
</evidence>